<dbReference type="InterPro" id="IPR051262">
    <property type="entry name" value="SMP-30/CGR1_Lactonase"/>
</dbReference>
<evidence type="ECO:0000256" key="2">
    <source>
        <dbReference type="ARBA" id="ARBA00022801"/>
    </source>
</evidence>
<dbReference type="InterPro" id="IPR013658">
    <property type="entry name" value="SGL"/>
</dbReference>
<dbReference type="RefSeq" id="WP_132379246.1">
    <property type="nucleotide sequence ID" value="NZ_DAIPCY010000074.1"/>
</dbReference>
<dbReference type="GO" id="GO:0016787">
    <property type="term" value="F:hydrolase activity"/>
    <property type="evidence" value="ECO:0007669"/>
    <property type="project" value="UniProtKB-KW"/>
</dbReference>
<dbReference type="SUPFAM" id="SSF63829">
    <property type="entry name" value="Calcium-dependent phosphotriesterase"/>
    <property type="match status" value="1"/>
</dbReference>
<evidence type="ECO:0000259" key="3">
    <source>
        <dbReference type="Pfam" id="PF08450"/>
    </source>
</evidence>
<evidence type="ECO:0000256" key="1">
    <source>
        <dbReference type="ARBA" id="ARBA00008853"/>
    </source>
</evidence>
<organism evidence="4 5">
    <name type="scientific">Muricomes intestini</name>
    <dbReference type="NCBI Taxonomy" id="1796634"/>
    <lineage>
        <taxon>Bacteria</taxon>
        <taxon>Bacillati</taxon>
        <taxon>Bacillota</taxon>
        <taxon>Clostridia</taxon>
        <taxon>Lachnospirales</taxon>
        <taxon>Lachnospiraceae</taxon>
        <taxon>Muricomes</taxon>
    </lineage>
</organism>
<proteinExistence type="inferred from homology"/>
<dbReference type="Gene3D" id="2.40.10.500">
    <property type="match status" value="1"/>
</dbReference>
<dbReference type="PANTHER" id="PTHR47572:SF4">
    <property type="entry name" value="LACTONASE DRP35"/>
    <property type="match status" value="1"/>
</dbReference>
<comment type="similarity">
    <text evidence="1">Belongs to the SMP-30/CGR1 family.</text>
</comment>
<dbReference type="AlphaFoldDB" id="A0A4R3KDV4"/>
<protein>
    <submittedName>
        <fullName evidence="4">SMP-30/gluconolaconase/LRE-like protein</fullName>
    </submittedName>
</protein>
<dbReference type="EMBL" id="SLZZ01000004">
    <property type="protein sequence ID" value="TCS81139.1"/>
    <property type="molecule type" value="Genomic_DNA"/>
</dbReference>
<dbReference type="PANTHER" id="PTHR47572">
    <property type="entry name" value="LIPOPROTEIN-RELATED"/>
    <property type="match status" value="1"/>
</dbReference>
<gene>
    <name evidence="4" type="ORF">EDD59_10464</name>
</gene>
<comment type="caution">
    <text evidence="4">The sequence shown here is derived from an EMBL/GenBank/DDBJ whole genome shotgun (WGS) entry which is preliminary data.</text>
</comment>
<sequence length="333" mass="36877">MQIPKLLTLLPEEYAVTPDGMEIDRYGNLILACPNFADMSKPSCICMIDKNLNVRKWFDVPLSERTHEARAMGLAFGPDWDLYIVDNQGWSKEPALSCQGRILRVRMDGDIIEKVTVVAEGMEHPNGIRIKGSYVYVTQSTMASAKTKSGNLVSGVYRFHLDDENIHINNTLEDPNLFISFETKNPADQYGVDGIVFDQEGNLYVGNFGDGEVFKIQFDENGNIQSNVLFAKDPEKLRSTDGMTVDQNGNIYVADFVVNAIAKIDKKGNVTRIAQSPDSDGLQGELDQPGEPCVWEGKIVVSCFDCVVGGDKWNTEHELPATMSVLEVPGAEL</sequence>
<dbReference type="InterPro" id="IPR011042">
    <property type="entry name" value="6-blade_b-propeller_TolB-like"/>
</dbReference>
<keyword evidence="5" id="KW-1185">Reference proteome</keyword>
<feature type="domain" description="SMP-30/Gluconolactonase/LRE-like region" evidence="3">
    <location>
        <begin position="212"/>
        <end position="277"/>
    </location>
</feature>
<reference evidence="4 5" key="1">
    <citation type="submission" date="2019-03" db="EMBL/GenBank/DDBJ databases">
        <title>Genomic Encyclopedia of Type Strains, Phase IV (KMG-IV): sequencing the most valuable type-strain genomes for metagenomic binning, comparative biology and taxonomic classification.</title>
        <authorList>
            <person name="Goeker M."/>
        </authorList>
    </citation>
    <scope>NUCLEOTIDE SEQUENCE [LARGE SCALE GENOMIC DNA]</scope>
    <source>
        <strain evidence="4 5">DSM 29489</strain>
    </source>
</reference>
<dbReference type="Gene3D" id="2.120.10.30">
    <property type="entry name" value="TolB, C-terminal domain"/>
    <property type="match status" value="1"/>
</dbReference>
<evidence type="ECO:0000313" key="5">
    <source>
        <dbReference type="Proteomes" id="UP000295726"/>
    </source>
</evidence>
<name>A0A4R3KDV4_9FIRM</name>
<dbReference type="Pfam" id="PF08450">
    <property type="entry name" value="SGL"/>
    <property type="match status" value="1"/>
</dbReference>
<evidence type="ECO:0000313" key="4">
    <source>
        <dbReference type="EMBL" id="TCS81139.1"/>
    </source>
</evidence>
<keyword evidence="2" id="KW-0378">Hydrolase</keyword>
<dbReference type="Proteomes" id="UP000295726">
    <property type="component" value="Unassembled WGS sequence"/>
</dbReference>
<dbReference type="OrthoDB" id="2531681at2"/>
<accession>A0A4R3KDV4</accession>